<dbReference type="EMBL" id="JBEAFC010000014">
    <property type="protein sequence ID" value="KAL1533031.1"/>
    <property type="molecule type" value="Genomic_DNA"/>
</dbReference>
<evidence type="ECO:0000313" key="2">
    <source>
        <dbReference type="Proteomes" id="UP001567538"/>
    </source>
</evidence>
<dbReference type="AlphaFoldDB" id="A0ABD1FMG9"/>
<sequence>MPSSLSEQSVVSPSECLLLAASKLSPPWSSEDVDLIVGLLWEKLVLSKVRRIFPFVVSGVQDVGLPISTSSTPLIRSPTFSRCRYHHLTTVADILHFFVRSSHVESERAVVSGSSKSRFRHRRVCHLVSGRRRPQLASSLFCYRRQGRDAAGVAAVLPPPPRSRQPRVETLQCNGREEEGQQSPLVIQIRF</sequence>
<dbReference type="Proteomes" id="UP001567538">
    <property type="component" value="Unassembled WGS sequence"/>
</dbReference>
<protein>
    <submittedName>
        <fullName evidence="1">Uncharacterized protein</fullName>
    </submittedName>
</protein>
<reference evidence="1 2" key="1">
    <citation type="submission" date="2024-06" db="EMBL/GenBank/DDBJ databases">
        <title>A chromosome level genome sequence of Diviner's sage (Salvia divinorum).</title>
        <authorList>
            <person name="Ford S.A."/>
            <person name="Ro D.-K."/>
            <person name="Ness R.W."/>
            <person name="Phillips M.A."/>
        </authorList>
    </citation>
    <scope>NUCLEOTIDE SEQUENCE [LARGE SCALE GENOMIC DNA]</scope>
    <source>
        <strain evidence="1">SAF-2024a</strain>
        <tissue evidence="1">Leaf</tissue>
    </source>
</reference>
<gene>
    <name evidence="1" type="ORF">AAHA92_32975</name>
</gene>
<keyword evidence="2" id="KW-1185">Reference proteome</keyword>
<name>A0ABD1FMG9_SALDI</name>
<comment type="caution">
    <text evidence="1">The sequence shown here is derived from an EMBL/GenBank/DDBJ whole genome shotgun (WGS) entry which is preliminary data.</text>
</comment>
<accession>A0ABD1FMG9</accession>
<proteinExistence type="predicted"/>
<organism evidence="1 2">
    <name type="scientific">Salvia divinorum</name>
    <name type="common">Maria pastora</name>
    <name type="synonym">Diviner's sage</name>
    <dbReference type="NCBI Taxonomy" id="28513"/>
    <lineage>
        <taxon>Eukaryota</taxon>
        <taxon>Viridiplantae</taxon>
        <taxon>Streptophyta</taxon>
        <taxon>Embryophyta</taxon>
        <taxon>Tracheophyta</taxon>
        <taxon>Spermatophyta</taxon>
        <taxon>Magnoliopsida</taxon>
        <taxon>eudicotyledons</taxon>
        <taxon>Gunneridae</taxon>
        <taxon>Pentapetalae</taxon>
        <taxon>asterids</taxon>
        <taxon>lamiids</taxon>
        <taxon>Lamiales</taxon>
        <taxon>Lamiaceae</taxon>
        <taxon>Nepetoideae</taxon>
        <taxon>Mentheae</taxon>
        <taxon>Salviinae</taxon>
        <taxon>Salvia</taxon>
        <taxon>Salvia subgen. Calosphace</taxon>
    </lineage>
</organism>
<evidence type="ECO:0000313" key="1">
    <source>
        <dbReference type="EMBL" id="KAL1533031.1"/>
    </source>
</evidence>